<organism evidence="5 6">
    <name type="scientific">Brevibacterium paucivorans</name>
    <dbReference type="NCBI Taxonomy" id="170994"/>
    <lineage>
        <taxon>Bacteria</taxon>
        <taxon>Bacillati</taxon>
        <taxon>Actinomycetota</taxon>
        <taxon>Actinomycetes</taxon>
        <taxon>Micrococcales</taxon>
        <taxon>Brevibacteriaceae</taxon>
        <taxon>Brevibacterium</taxon>
    </lineage>
</organism>
<name>A0ABS2SLY4_9MICO</name>
<evidence type="ECO:0000256" key="1">
    <source>
        <dbReference type="ARBA" id="ARBA00005104"/>
    </source>
</evidence>
<dbReference type="InterPro" id="IPR002734">
    <property type="entry name" value="RibDG_C"/>
</dbReference>
<dbReference type="PANTHER" id="PTHR38011">
    <property type="entry name" value="DIHYDROFOLATE REDUCTASE FAMILY PROTEIN (AFU_ORTHOLOGUE AFUA_8G06820)"/>
    <property type="match status" value="1"/>
</dbReference>
<dbReference type="Pfam" id="PF01872">
    <property type="entry name" value="RibD_C"/>
    <property type="match status" value="1"/>
</dbReference>
<dbReference type="RefSeq" id="WP_204515843.1">
    <property type="nucleotide sequence ID" value="NZ_BAAAIM010000005.1"/>
</dbReference>
<comment type="caution">
    <text evidence="5">The sequence shown here is derived from an EMBL/GenBank/DDBJ whole genome shotgun (WGS) entry which is preliminary data.</text>
</comment>
<dbReference type="EMBL" id="JAFBCP010000001">
    <property type="protein sequence ID" value="MBM7817278.1"/>
    <property type="molecule type" value="Genomic_DNA"/>
</dbReference>
<dbReference type="SUPFAM" id="SSF53597">
    <property type="entry name" value="Dihydrofolate reductase-like"/>
    <property type="match status" value="1"/>
</dbReference>
<evidence type="ECO:0000313" key="6">
    <source>
        <dbReference type="Proteomes" id="UP000809290"/>
    </source>
</evidence>
<dbReference type="Proteomes" id="UP000809290">
    <property type="component" value="Unassembled WGS sequence"/>
</dbReference>
<keyword evidence="3" id="KW-0560">Oxidoreductase</keyword>
<dbReference type="PANTHER" id="PTHR38011:SF7">
    <property type="entry name" value="2,5-DIAMINO-6-RIBOSYLAMINO-4(3H)-PYRIMIDINONE 5'-PHOSPHATE REDUCTASE"/>
    <property type="match status" value="1"/>
</dbReference>
<evidence type="ECO:0000256" key="2">
    <source>
        <dbReference type="ARBA" id="ARBA00022857"/>
    </source>
</evidence>
<evidence type="ECO:0000313" key="5">
    <source>
        <dbReference type="EMBL" id="MBM7817278.1"/>
    </source>
</evidence>
<keyword evidence="2" id="KW-0521">NADP</keyword>
<feature type="domain" description="Bacterial bifunctional deaminase-reductase C-terminal" evidence="4">
    <location>
        <begin position="46"/>
        <end position="249"/>
    </location>
</feature>
<sequence length="263" mass="28246">MTPATTDPTTDLWTVLPQHRPLPPTSGEPHLVELYDSHMPPDSVRVQSNMVISVDGAVAGADGLSRSVSTPADMRVFSVVRSLADAVVVGAQTVRTERLTRMSAKPAHLDQRHARGQAHVPVMVIVTSSGNLPWDRINARGTSPVVVATNTSDPHVLADLNRHADDVLTCDLSPQAVKDALVARGLRRLVCEGGPSVLAQWMDAGLIDEMCLTVSPKLLSTPGAPRLFGQGIVTARDVEVLSLVTDGQSMMYRLKVQTRDSSR</sequence>
<dbReference type="InterPro" id="IPR050765">
    <property type="entry name" value="Riboflavin_Biosynth_HTPR"/>
</dbReference>
<reference evidence="5 6" key="1">
    <citation type="submission" date="2021-01" db="EMBL/GenBank/DDBJ databases">
        <title>Sequencing the genomes of 1000 actinobacteria strains.</title>
        <authorList>
            <person name="Klenk H.-P."/>
        </authorList>
    </citation>
    <scope>NUCLEOTIDE SEQUENCE [LARGE SCALE GENOMIC DNA]</scope>
    <source>
        <strain evidence="5 6">DSM 13657</strain>
    </source>
</reference>
<protein>
    <submittedName>
        <fullName evidence="5">Riboflavin biosynthesis pyrimidine reductase</fullName>
    </submittedName>
</protein>
<comment type="pathway">
    <text evidence="1">Cofactor biosynthesis; riboflavin biosynthesis.</text>
</comment>
<proteinExistence type="predicted"/>
<dbReference type="InterPro" id="IPR024072">
    <property type="entry name" value="DHFR-like_dom_sf"/>
</dbReference>
<dbReference type="Gene3D" id="3.40.430.10">
    <property type="entry name" value="Dihydrofolate Reductase, subunit A"/>
    <property type="match status" value="1"/>
</dbReference>
<gene>
    <name evidence="5" type="ORF">JOE56_001972</name>
</gene>
<keyword evidence="6" id="KW-1185">Reference proteome</keyword>
<evidence type="ECO:0000259" key="4">
    <source>
        <dbReference type="Pfam" id="PF01872"/>
    </source>
</evidence>
<evidence type="ECO:0000256" key="3">
    <source>
        <dbReference type="ARBA" id="ARBA00023002"/>
    </source>
</evidence>
<accession>A0ABS2SLY4</accession>